<evidence type="ECO:0000256" key="2">
    <source>
        <dbReference type="ARBA" id="ARBA00022741"/>
    </source>
</evidence>
<evidence type="ECO:0000313" key="6">
    <source>
        <dbReference type="Proteomes" id="UP000431744"/>
    </source>
</evidence>
<organism evidence="5 6">
    <name type="scientific">Pseudoclavibacter endophyticus</name>
    <dbReference type="NCBI Taxonomy" id="1778590"/>
    <lineage>
        <taxon>Bacteria</taxon>
        <taxon>Bacillati</taxon>
        <taxon>Actinomycetota</taxon>
        <taxon>Actinomycetes</taxon>
        <taxon>Micrococcales</taxon>
        <taxon>Microbacteriaceae</taxon>
        <taxon>Pseudoclavibacter</taxon>
    </lineage>
</organism>
<dbReference type="Proteomes" id="UP000431744">
    <property type="component" value="Unassembled WGS sequence"/>
</dbReference>
<dbReference type="GO" id="GO:0016887">
    <property type="term" value="F:ATP hydrolysis activity"/>
    <property type="evidence" value="ECO:0007669"/>
    <property type="project" value="InterPro"/>
</dbReference>
<evidence type="ECO:0000259" key="4">
    <source>
        <dbReference type="PROSITE" id="PS50893"/>
    </source>
</evidence>
<sequence>MSFPTPPAAVQYPTSPLAAVQFTNVRKSFRDGAHTVEVLRGISVSIAEGSFTAVMGSSGSGKSTFLNCAAGLDSPTSGSVVVGGQDLSTLRGDAVTTFRRDRIGFVFQSYNLLPHLTVAENVALPELLGAPSVEPQWQRTVLDLIGLADKADRLPGELSGGQAQRVAIARALITRPAVVFADEPTGSLDPHTALHVLEVLQRTAAQLQQTLVMVTHDPAVAAAADRVLFLDGGVVTADLPSSTAAAVSRQLTIINEAR</sequence>
<dbReference type="AlphaFoldDB" id="A0A6H9WE67"/>
<dbReference type="InterPro" id="IPR027417">
    <property type="entry name" value="P-loop_NTPase"/>
</dbReference>
<keyword evidence="3 5" id="KW-0067">ATP-binding</keyword>
<dbReference type="EMBL" id="WBJY01000001">
    <property type="protein sequence ID" value="KAB1649242.1"/>
    <property type="molecule type" value="Genomic_DNA"/>
</dbReference>
<dbReference type="InterPro" id="IPR017871">
    <property type="entry name" value="ABC_transporter-like_CS"/>
</dbReference>
<keyword evidence="6" id="KW-1185">Reference proteome</keyword>
<dbReference type="SMART" id="SM00382">
    <property type="entry name" value="AAA"/>
    <property type="match status" value="1"/>
</dbReference>
<dbReference type="InterPro" id="IPR015854">
    <property type="entry name" value="ABC_transpr_LolD-like"/>
</dbReference>
<dbReference type="CDD" id="cd03255">
    <property type="entry name" value="ABC_MJ0796_LolCDE_FtsE"/>
    <property type="match status" value="1"/>
</dbReference>
<accession>A0A6H9WE67</accession>
<dbReference type="RefSeq" id="WP_158027834.1">
    <property type="nucleotide sequence ID" value="NZ_BMHG01000001.1"/>
</dbReference>
<evidence type="ECO:0000256" key="1">
    <source>
        <dbReference type="ARBA" id="ARBA00022448"/>
    </source>
</evidence>
<dbReference type="Gene3D" id="3.40.50.300">
    <property type="entry name" value="P-loop containing nucleotide triphosphate hydrolases"/>
    <property type="match status" value="1"/>
</dbReference>
<dbReference type="GO" id="GO:0005524">
    <property type="term" value="F:ATP binding"/>
    <property type="evidence" value="ECO:0007669"/>
    <property type="project" value="UniProtKB-KW"/>
</dbReference>
<name>A0A6H9WE67_9MICO</name>
<dbReference type="PANTHER" id="PTHR24220">
    <property type="entry name" value="IMPORT ATP-BINDING PROTEIN"/>
    <property type="match status" value="1"/>
</dbReference>
<dbReference type="Pfam" id="PF00005">
    <property type="entry name" value="ABC_tran"/>
    <property type="match status" value="1"/>
</dbReference>
<keyword evidence="1" id="KW-0813">Transport</keyword>
<dbReference type="InterPro" id="IPR003593">
    <property type="entry name" value="AAA+_ATPase"/>
</dbReference>
<keyword evidence="2" id="KW-0547">Nucleotide-binding</keyword>
<gene>
    <name evidence="5" type="ORF">F8O04_02905</name>
</gene>
<evidence type="ECO:0000313" key="5">
    <source>
        <dbReference type="EMBL" id="KAB1649242.1"/>
    </source>
</evidence>
<dbReference type="SUPFAM" id="SSF52540">
    <property type="entry name" value="P-loop containing nucleoside triphosphate hydrolases"/>
    <property type="match status" value="1"/>
</dbReference>
<dbReference type="GO" id="GO:0005886">
    <property type="term" value="C:plasma membrane"/>
    <property type="evidence" value="ECO:0007669"/>
    <property type="project" value="TreeGrafter"/>
</dbReference>
<proteinExistence type="predicted"/>
<dbReference type="GO" id="GO:0022857">
    <property type="term" value="F:transmembrane transporter activity"/>
    <property type="evidence" value="ECO:0007669"/>
    <property type="project" value="TreeGrafter"/>
</dbReference>
<dbReference type="OrthoDB" id="9802264at2"/>
<dbReference type="PANTHER" id="PTHR24220:SF685">
    <property type="entry name" value="ABC TRANSPORTER RELATED"/>
    <property type="match status" value="1"/>
</dbReference>
<dbReference type="FunFam" id="3.40.50.300:FF:000032">
    <property type="entry name" value="Export ABC transporter ATP-binding protein"/>
    <property type="match status" value="1"/>
</dbReference>
<dbReference type="PROSITE" id="PS00211">
    <property type="entry name" value="ABC_TRANSPORTER_1"/>
    <property type="match status" value="1"/>
</dbReference>
<evidence type="ECO:0000256" key="3">
    <source>
        <dbReference type="ARBA" id="ARBA00022840"/>
    </source>
</evidence>
<dbReference type="PROSITE" id="PS50893">
    <property type="entry name" value="ABC_TRANSPORTER_2"/>
    <property type="match status" value="1"/>
</dbReference>
<reference evidence="5 6" key="1">
    <citation type="submission" date="2019-09" db="EMBL/GenBank/DDBJ databases">
        <title>Phylogeny of genus Pseudoclavibacter and closely related genus.</title>
        <authorList>
            <person name="Li Y."/>
        </authorList>
    </citation>
    <scope>NUCLEOTIDE SEQUENCE [LARGE SCALE GENOMIC DNA]</scope>
    <source>
        <strain evidence="5 6">EGI 60007</strain>
    </source>
</reference>
<dbReference type="GO" id="GO:0098796">
    <property type="term" value="C:membrane protein complex"/>
    <property type="evidence" value="ECO:0007669"/>
    <property type="project" value="UniProtKB-ARBA"/>
</dbReference>
<dbReference type="InterPro" id="IPR017911">
    <property type="entry name" value="MacB-like_ATP-bd"/>
</dbReference>
<comment type="caution">
    <text evidence="5">The sequence shown here is derived from an EMBL/GenBank/DDBJ whole genome shotgun (WGS) entry which is preliminary data.</text>
</comment>
<protein>
    <submittedName>
        <fullName evidence="5">ABC transporter ATP-binding protein</fullName>
    </submittedName>
</protein>
<dbReference type="InterPro" id="IPR003439">
    <property type="entry name" value="ABC_transporter-like_ATP-bd"/>
</dbReference>
<feature type="domain" description="ABC transporter" evidence="4">
    <location>
        <begin position="20"/>
        <end position="257"/>
    </location>
</feature>